<feature type="region of interest" description="Disordered" evidence="1">
    <location>
        <begin position="124"/>
        <end position="143"/>
    </location>
</feature>
<evidence type="ECO:0000256" key="1">
    <source>
        <dbReference type="SAM" id="MobiDB-lite"/>
    </source>
</evidence>
<dbReference type="RefSeq" id="WP_128270392.1">
    <property type="nucleotide sequence ID" value="NZ_SAUW01000017.1"/>
</dbReference>
<comment type="caution">
    <text evidence="3">The sequence shown here is derived from an EMBL/GenBank/DDBJ whole genome shotgun (WGS) entry which is preliminary data.</text>
</comment>
<proteinExistence type="predicted"/>
<evidence type="ECO:0000313" key="3">
    <source>
        <dbReference type="EMBL" id="RWR08533.1"/>
    </source>
</evidence>
<evidence type="ECO:0000313" key="4">
    <source>
        <dbReference type="Proteomes" id="UP000285710"/>
    </source>
</evidence>
<reference evidence="3 4" key="1">
    <citation type="submission" date="2019-01" db="EMBL/GenBank/DDBJ databases">
        <title>Sinorhodobacter populi sp. nov. isolated from the symptomatic bark tissue of Populus euramericana canker.</title>
        <authorList>
            <person name="Xu G."/>
        </authorList>
    </citation>
    <scope>NUCLEOTIDE SEQUENCE [LARGE SCALE GENOMIC DNA]</scope>
    <source>
        <strain evidence="3 4">2D-5</strain>
    </source>
</reference>
<name>A0A443IQF6_9RHOB</name>
<keyword evidence="4" id="KW-1185">Reference proteome</keyword>
<reference evidence="3 4" key="2">
    <citation type="submission" date="2019-01" db="EMBL/GenBank/DDBJ databases">
        <authorList>
            <person name="Li Y."/>
        </authorList>
    </citation>
    <scope>NUCLEOTIDE SEQUENCE [LARGE SCALE GENOMIC DNA]</scope>
    <source>
        <strain evidence="3 4">2D-5</strain>
    </source>
</reference>
<dbReference type="Proteomes" id="UP000285710">
    <property type="component" value="Unassembled WGS sequence"/>
</dbReference>
<sequence length="143" mass="15802">MIRASIYDANGAIIAVGLYPNAETLALNVPAGGGWIEGHVNPNSVYVADGNVVVRPDRPTACHVWDWSALTWVEDAGATASVWSALRAERDRRLDASDKYTAPDYPQTDEQRIARLAYRQDLRDLPENTVDPCNPDWPELPSQ</sequence>
<feature type="domain" description="Phage tail assembly chaperone-like" evidence="2">
    <location>
        <begin position="83"/>
        <end position="141"/>
    </location>
</feature>
<organism evidence="3 4">
    <name type="scientific">Paenirhodobacter populi</name>
    <dbReference type="NCBI Taxonomy" id="2306993"/>
    <lineage>
        <taxon>Bacteria</taxon>
        <taxon>Pseudomonadati</taxon>
        <taxon>Pseudomonadota</taxon>
        <taxon>Alphaproteobacteria</taxon>
        <taxon>Rhodobacterales</taxon>
        <taxon>Rhodobacter group</taxon>
        <taxon>Paenirhodobacter</taxon>
    </lineage>
</organism>
<gene>
    <name evidence="3" type="ORF">D2T33_15670</name>
</gene>
<accession>A0A443IQF6</accession>
<dbReference type="AlphaFoldDB" id="A0A443IQF6"/>
<dbReference type="InterPro" id="IPR031893">
    <property type="entry name" value="Phage_tail_APC"/>
</dbReference>
<evidence type="ECO:0000259" key="2">
    <source>
        <dbReference type="Pfam" id="PF16778"/>
    </source>
</evidence>
<dbReference type="Pfam" id="PF16778">
    <property type="entry name" value="Phage_tail_APC"/>
    <property type="match status" value="1"/>
</dbReference>
<dbReference type="EMBL" id="SAUW01000017">
    <property type="protein sequence ID" value="RWR08533.1"/>
    <property type="molecule type" value="Genomic_DNA"/>
</dbReference>
<dbReference type="Gene3D" id="6.10.140.1310">
    <property type="match status" value="1"/>
</dbReference>
<protein>
    <recommendedName>
        <fullName evidence="2">Phage tail assembly chaperone-like domain-containing protein</fullName>
    </recommendedName>
</protein>